<name>A0ABU1VD80_9BURK</name>
<dbReference type="Gene3D" id="1.25.40.290">
    <property type="entry name" value="ARM repeat domains"/>
    <property type="match status" value="1"/>
</dbReference>
<protein>
    <submittedName>
        <fullName evidence="1">3-methyladenine DNA glycosylase AlkC</fullName>
    </submittedName>
</protein>
<evidence type="ECO:0000313" key="1">
    <source>
        <dbReference type="EMBL" id="MDR7095407.1"/>
    </source>
</evidence>
<accession>A0ABU1VD80</accession>
<organism evidence="1 2">
    <name type="scientific">Hydrogenophaga laconesensis</name>
    <dbReference type="NCBI Taxonomy" id="1805971"/>
    <lineage>
        <taxon>Bacteria</taxon>
        <taxon>Pseudomonadati</taxon>
        <taxon>Pseudomonadota</taxon>
        <taxon>Betaproteobacteria</taxon>
        <taxon>Burkholderiales</taxon>
        <taxon>Comamonadaceae</taxon>
        <taxon>Hydrogenophaga</taxon>
    </lineage>
</organism>
<proteinExistence type="predicted"/>
<dbReference type="SUPFAM" id="SSF48371">
    <property type="entry name" value="ARM repeat"/>
    <property type="match status" value="1"/>
</dbReference>
<reference evidence="1 2" key="1">
    <citation type="submission" date="2023-07" db="EMBL/GenBank/DDBJ databases">
        <title>Sorghum-associated microbial communities from plants grown in Nebraska, USA.</title>
        <authorList>
            <person name="Schachtman D."/>
        </authorList>
    </citation>
    <scope>NUCLEOTIDE SEQUENCE [LARGE SCALE GENOMIC DNA]</scope>
    <source>
        <strain evidence="1 2">BE240</strain>
    </source>
</reference>
<gene>
    <name evidence="1" type="ORF">J2X09_003155</name>
</gene>
<dbReference type="Proteomes" id="UP001265550">
    <property type="component" value="Unassembled WGS sequence"/>
</dbReference>
<evidence type="ECO:0000313" key="2">
    <source>
        <dbReference type="Proteomes" id="UP001265550"/>
    </source>
</evidence>
<comment type="caution">
    <text evidence="1">The sequence shown here is derived from an EMBL/GenBank/DDBJ whole genome shotgun (WGS) entry which is preliminary data.</text>
</comment>
<sequence>MEPFKNLINPTTVANTGLHLRKAWPRFDRARFETQAATGLDRLEFKARAMQLADALEATLPDDFASACDVLEASLAPPVAMDAQGEPLKLGEARDAHGIGGWALWAVGEFVARRGVASEAAAQRGLACLHAVTQRFTAEFAIRPLIQRHPALAFDTLGHWVNDPSAHVRRLVSEGSRPRLPWGLRLQSLVADPAPTLPLLLALQDDPSSYVRRSVANHLNDIAKDHPDLVAGWVRDHLIDAPDERSALLRHASRSLIKAGHAPTLAAWGLASGLKGDATLALSAKRASVGGEVGLQAVLRSRSRVPQLLVVDYAVHHVRANGSTSPKVFKGWKLTLAPGEARTLDKRHSLKPVTTRTLYPGTHLIDLRVNGVVVAEAAFDLKA</sequence>
<dbReference type="EMBL" id="JAVDWE010000008">
    <property type="protein sequence ID" value="MDR7095407.1"/>
    <property type="molecule type" value="Genomic_DNA"/>
</dbReference>
<dbReference type="InterPro" id="IPR016024">
    <property type="entry name" value="ARM-type_fold"/>
</dbReference>
<dbReference type="RefSeq" id="WP_204734336.1">
    <property type="nucleotide sequence ID" value="NZ_JAVDWE010000008.1"/>
</dbReference>
<keyword evidence="2" id="KW-1185">Reference proteome</keyword>